<evidence type="ECO:0000313" key="1">
    <source>
        <dbReference type="EMBL" id="NLJ22635.1"/>
    </source>
</evidence>
<evidence type="ECO:0008006" key="3">
    <source>
        <dbReference type="Google" id="ProtNLM"/>
    </source>
</evidence>
<organism evidence="1 2">
    <name type="scientific">Methanothrix soehngenii</name>
    <name type="common">Methanosaeta concilii</name>
    <dbReference type="NCBI Taxonomy" id="2223"/>
    <lineage>
        <taxon>Archaea</taxon>
        <taxon>Methanobacteriati</taxon>
        <taxon>Methanobacteriota</taxon>
        <taxon>Stenosarchaea group</taxon>
        <taxon>Methanomicrobia</taxon>
        <taxon>Methanotrichales</taxon>
        <taxon>Methanotrichaceae</taxon>
        <taxon>Methanothrix</taxon>
    </lineage>
</organism>
<evidence type="ECO:0000313" key="2">
    <source>
        <dbReference type="Proteomes" id="UP000544742"/>
    </source>
</evidence>
<dbReference type="Proteomes" id="UP000544742">
    <property type="component" value="Unassembled WGS sequence"/>
</dbReference>
<reference evidence="1 2" key="1">
    <citation type="journal article" date="2020" name="Biotechnol. Biofuels">
        <title>New insights from the biogas microbiome by comprehensive genome-resolved metagenomics of nearly 1600 species originating from multiple anaerobic digesters.</title>
        <authorList>
            <person name="Campanaro S."/>
            <person name="Treu L."/>
            <person name="Rodriguez-R L.M."/>
            <person name="Kovalovszki A."/>
            <person name="Ziels R.M."/>
            <person name="Maus I."/>
            <person name="Zhu X."/>
            <person name="Kougias P.G."/>
            <person name="Basile A."/>
            <person name="Luo G."/>
            <person name="Schluter A."/>
            <person name="Konstantinidis K.T."/>
            <person name="Angelidaki I."/>
        </authorList>
    </citation>
    <scope>NUCLEOTIDE SEQUENCE [LARGE SCALE GENOMIC DNA]</scope>
    <source>
        <strain evidence="1">AS27yjCOA_157</strain>
    </source>
</reference>
<dbReference type="GeneID" id="43447416"/>
<dbReference type="AlphaFoldDB" id="A0A7K4AI94"/>
<protein>
    <recommendedName>
        <fullName evidence="3">Zinc-binding protein</fullName>
    </recommendedName>
</protein>
<sequence length="48" mass="4945">MDEKRCTCGTMDVRVVACSGGSNVGQIANDAAKACSLVVEKVKDELAA</sequence>
<proteinExistence type="predicted"/>
<comment type="caution">
    <text evidence="1">The sequence shown here is derived from an EMBL/GenBank/DDBJ whole genome shotgun (WGS) entry which is preliminary data.</text>
</comment>
<accession>A0A7K4AI94</accession>
<dbReference type="RefSeq" id="WP_157863821.1">
    <property type="nucleotide sequence ID" value="NZ_JBCEYP010000072.1"/>
</dbReference>
<name>A0A7K4AI94_METSH</name>
<dbReference type="EMBL" id="JAAYUN010000098">
    <property type="protein sequence ID" value="NLJ22635.1"/>
    <property type="molecule type" value="Genomic_DNA"/>
</dbReference>
<gene>
    <name evidence="1" type="ORF">GX426_05960</name>
</gene>